<comment type="caution">
    <text evidence="5">The sequence shown here is derived from an EMBL/GenBank/DDBJ whole genome shotgun (WGS) entry which is preliminary data.</text>
</comment>
<keyword evidence="2" id="KW-0238">DNA-binding</keyword>
<name>A0A9D5Q5Y3_9BACT</name>
<proteinExistence type="predicted"/>
<dbReference type="Pfam" id="PF07729">
    <property type="entry name" value="FCD"/>
    <property type="match status" value="1"/>
</dbReference>
<dbReference type="InterPro" id="IPR000524">
    <property type="entry name" value="Tscrpt_reg_HTH_GntR"/>
</dbReference>
<sequence length="209" mass="24048">MKNENIYQDLKQKIIDEELLPEQWLVEREIGETYGISRTPVRELLRRLVSDGFLELKPGKGYLVRKLSLEEVIEIFQAREAIEGMTARLACQKGDEPFFRQINALRQRLEKLDIEENSALGVMLGKELHSAIAVAANNALVFEFYEKLRNLAALTRNISKKSIGIEQRSKDAHLALMKALEEKDADKSEQCMRDHLRSTCRSLVETYLI</sequence>
<dbReference type="InterPro" id="IPR011711">
    <property type="entry name" value="GntR_C"/>
</dbReference>
<evidence type="ECO:0000256" key="3">
    <source>
        <dbReference type="ARBA" id="ARBA00023163"/>
    </source>
</evidence>
<evidence type="ECO:0000256" key="1">
    <source>
        <dbReference type="ARBA" id="ARBA00023015"/>
    </source>
</evidence>
<gene>
    <name evidence="5" type="ORF">GF339_09655</name>
</gene>
<dbReference type="SMART" id="SM00895">
    <property type="entry name" value="FCD"/>
    <property type="match status" value="1"/>
</dbReference>
<dbReference type="Gene3D" id="1.20.120.530">
    <property type="entry name" value="GntR ligand-binding domain-like"/>
    <property type="match status" value="1"/>
</dbReference>
<evidence type="ECO:0000256" key="2">
    <source>
        <dbReference type="ARBA" id="ARBA00023125"/>
    </source>
</evidence>
<dbReference type="EMBL" id="WJJP01000308">
    <property type="protein sequence ID" value="MBD3324838.1"/>
    <property type="molecule type" value="Genomic_DNA"/>
</dbReference>
<dbReference type="GO" id="GO:0003677">
    <property type="term" value="F:DNA binding"/>
    <property type="evidence" value="ECO:0007669"/>
    <property type="project" value="UniProtKB-KW"/>
</dbReference>
<dbReference type="PANTHER" id="PTHR43537:SF5">
    <property type="entry name" value="UXU OPERON TRANSCRIPTIONAL REGULATOR"/>
    <property type="match status" value="1"/>
</dbReference>
<dbReference type="SUPFAM" id="SSF48008">
    <property type="entry name" value="GntR ligand-binding domain-like"/>
    <property type="match status" value="1"/>
</dbReference>
<protein>
    <submittedName>
        <fullName evidence="5">FCD domain-containing protein</fullName>
    </submittedName>
</protein>
<dbReference type="InterPro" id="IPR036390">
    <property type="entry name" value="WH_DNA-bd_sf"/>
</dbReference>
<reference evidence="5" key="1">
    <citation type="submission" date="2019-11" db="EMBL/GenBank/DDBJ databases">
        <title>Microbial mats filling the niche in hypersaline microbial mats.</title>
        <authorList>
            <person name="Wong H.L."/>
            <person name="Macleod F.I."/>
            <person name="White R.A. III"/>
            <person name="Burns B.P."/>
        </authorList>
    </citation>
    <scope>NUCLEOTIDE SEQUENCE</scope>
    <source>
        <strain evidence="5">Rbin_158</strain>
    </source>
</reference>
<evidence type="ECO:0000313" key="6">
    <source>
        <dbReference type="Proteomes" id="UP000649604"/>
    </source>
</evidence>
<dbReference type="PANTHER" id="PTHR43537">
    <property type="entry name" value="TRANSCRIPTIONAL REGULATOR, GNTR FAMILY"/>
    <property type="match status" value="1"/>
</dbReference>
<dbReference type="SUPFAM" id="SSF46785">
    <property type="entry name" value="Winged helix' DNA-binding domain"/>
    <property type="match status" value="1"/>
</dbReference>
<dbReference type="SMART" id="SM00345">
    <property type="entry name" value="HTH_GNTR"/>
    <property type="match status" value="1"/>
</dbReference>
<dbReference type="Pfam" id="PF00392">
    <property type="entry name" value="GntR"/>
    <property type="match status" value="1"/>
</dbReference>
<keyword evidence="3" id="KW-0804">Transcription</keyword>
<feature type="domain" description="HTH gntR-type" evidence="4">
    <location>
        <begin position="1"/>
        <end position="67"/>
    </location>
</feature>
<organism evidence="5 6">
    <name type="scientific">candidate division KSB3 bacterium</name>
    <dbReference type="NCBI Taxonomy" id="2044937"/>
    <lineage>
        <taxon>Bacteria</taxon>
        <taxon>candidate division KSB3</taxon>
    </lineage>
</organism>
<dbReference type="Gene3D" id="1.10.10.10">
    <property type="entry name" value="Winged helix-like DNA-binding domain superfamily/Winged helix DNA-binding domain"/>
    <property type="match status" value="1"/>
</dbReference>
<dbReference type="CDD" id="cd07377">
    <property type="entry name" value="WHTH_GntR"/>
    <property type="match status" value="1"/>
</dbReference>
<dbReference type="InterPro" id="IPR036388">
    <property type="entry name" value="WH-like_DNA-bd_sf"/>
</dbReference>
<accession>A0A9D5Q5Y3</accession>
<dbReference type="AlphaFoldDB" id="A0A9D5Q5Y3"/>
<dbReference type="Proteomes" id="UP000649604">
    <property type="component" value="Unassembled WGS sequence"/>
</dbReference>
<dbReference type="InterPro" id="IPR008920">
    <property type="entry name" value="TF_FadR/GntR_C"/>
</dbReference>
<dbReference type="GO" id="GO:0003700">
    <property type="term" value="F:DNA-binding transcription factor activity"/>
    <property type="evidence" value="ECO:0007669"/>
    <property type="project" value="InterPro"/>
</dbReference>
<evidence type="ECO:0000259" key="4">
    <source>
        <dbReference type="PROSITE" id="PS50949"/>
    </source>
</evidence>
<evidence type="ECO:0000313" key="5">
    <source>
        <dbReference type="EMBL" id="MBD3324838.1"/>
    </source>
</evidence>
<dbReference type="PROSITE" id="PS50949">
    <property type="entry name" value="HTH_GNTR"/>
    <property type="match status" value="1"/>
</dbReference>
<keyword evidence="1" id="KW-0805">Transcription regulation</keyword>